<sequence>MTIDGETTLARLRRCSTNPSLYCSRQVGSNAQVKLPSAVATAAATQAPKSAATIAAAPAHHASRGVASAGKKPTANKNYNGGKNANTNATAKATKPNADMNEKEHHIVHAPRGLQLRDVQALERSALGATAFNILHDKMGVSVTACDSPLALSSPQPGKGHAGSPRQWRPDTASDLCLCCGNDFSIASSSPLPRVQGARVRRVVALLRATTGARLHGPRARVHALAEATLESTVSTHSLTRLESAAASIESSDNEQLGGVVEELAFRAVDVLALTSRSKRSKLQYQYFVQPEAMSWLMDAGIMSSRKRCAALWQRAPDTSSGFRSSATFSSTTMRPLRAPSMPTSTPSTTMWTSGCAGP</sequence>
<name>A0A6A4BM46_9STRA</name>
<dbReference type="AlphaFoldDB" id="A0A6A4BM46"/>
<evidence type="ECO:0000256" key="1">
    <source>
        <dbReference type="SAM" id="MobiDB-lite"/>
    </source>
</evidence>
<dbReference type="EMBL" id="QXFT01005384">
    <property type="protein sequence ID" value="KAE9272886.1"/>
    <property type="molecule type" value="Genomic_DNA"/>
</dbReference>
<reference evidence="2 3" key="1">
    <citation type="submission" date="2018-08" db="EMBL/GenBank/DDBJ databases">
        <title>Genomic investigation of the strawberry pathogen Phytophthora fragariae indicates pathogenicity is determined by transcriptional variation in three key races.</title>
        <authorList>
            <person name="Adams T.M."/>
            <person name="Armitage A.D."/>
            <person name="Sobczyk M.K."/>
            <person name="Bates H.J."/>
            <person name="Dunwell J.M."/>
            <person name="Nellist C.F."/>
            <person name="Harrison R.J."/>
        </authorList>
    </citation>
    <scope>NUCLEOTIDE SEQUENCE [LARGE SCALE GENOMIC DNA]</scope>
    <source>
        <strain evidence="2 3">SCRP333</strain>
    </source>
</reference>
<gene>
    <name evidence="2" type="ORF">PR003_g30067</name>
</gene>
<dbReference type="Proteomes" id="UP000434957">
    <property type="component" value="Unassembled WGS sequence"/>
</dbReference>
<feature type="compositionally biased region" description="Low complexity" evidence="1">
    <location>
        <begin position="340"/>
        <end position="359"/>
    </location>
</feature>
<comment type="caution">
    <text evidence="2">The sequence shown here is derived from an EMBL/GenBank/DDBJ whole genome shotgun (WGS) entry which is preliminary data.</text>
</comment>
<evidence type="ECO:0000313" key="3">
    <source>
        <dbReference type="Proteomes" id="UP000434957"/>
    </source>
</evidence>
<keyword evidence="3" id="KW-1185">Reference proteome</keyword>
<accession>A0A6A4BM46</accession>
<proteinExistence type="predicted"/>
<organism evidence="2 3">
    <name type="scientific">Phytophthora rubi</name>
    <dbReference type="NCBI Taxonomy" id="129364"/>
    <lineage>
        <taxon>Eukaryota</taxon>
        <taxon>Sar</taxon>
        <taxon>Stramenopiles</taxon>
        <taxon>Oomycota</taxon>
        <taxon>Peronosporomycetes</taxon>
        <taxon>Peronosporales</taxon>
        <taxon>Peronosporaceae</taxon>
        <taxon>Phytophthora</taxon>
    </lineage>
</organism>
<evidence type="ECO:0000313" key="2">
    <source>
        <dbReference type="EMBL" id="KAE9272886.1"/>
    </source>
</evidence>
<feature type="region of interest" description="Disordered" evidence="1">
    <location>
        <begin position="63"/>
        <end position="90"/>
    </location>
</feature>
<feature type="compositionally biased region" description="Low complexity" evidence="1">
    <location>
        <begin position="319"/>
        <end position="333"/>
    </location>
</feature>
<feature type="region of interest" description="Disordered" evidence="1">
    <location>
        <begin position="319"/>
        <end position="359"/>
    </location>
</feature>
<protein>
    <submittedName>
        <fullName evidence="2">Uncharacterized protein</fullName>
    </submittedName>
</protein>
<feature type="compositionally biased region" description="Low complexity" evidence="1">
    <location>
        <begin position="75"/>
        <end position="90"/>
    </location>
</feature>